<comment type="caution">
    <text evidence="2">The sequence shown here is derived from an EMBL/GenBank/DDBJ whole genome shotgun (WGS) entry which is preliminary data.</text>
</comment>
<protein>
    <submittedName>
        <fullName evidence="2">Uncharacterized protein</fullName>
    </submittedName>
</protein>
<feature type="compositionally biased region" description="Polar residues" evidence="1">
    <location>
        <begin position="68"/>
        <end position="101"/>
    </location>
</feature>
<keyword evidence="3" id="KW-1185">Reference proteome</keyword>
<dbReference type="Proteomes" id="UP000499080">
    <property type="component" value="Unassembled WGS sequence"/>
</dbReference>
<sequence>MEMSGTEEDSECLRLEEVMEWRSFSLLSKKEGEKEAGQQVISPQRQLHLFVAACIVITCLLQQAISEENSQRSEPLSPHVGSSSYSRDNRNISSTTLASRRTQLKPRSWVQQHRATTNSPTEVTTNIINNKSESEIVLEKWQAFEKTVKKIIDGRMKKALPMFLRMSSDAKLSGECQKSIMALVNGVRSMKSWAFRNVSVDFTTGTKKKKRDTQWSSRRRAVTVVHKHLDQIVEAFNHLALDAVSSPETKSEAVSLLKSIQTFEFVAFTCSWQKTLKK</sequence>
<proteinExistence type="predicted"/>
<dbReference type="AlphaFoldDB" id="A0A4Y2PN21"/>
<feature type="region of interest" description="Disordered" evidence="1">
    <location>
        <begin position="68"/>
        <end position="122"/>
    </location>
</feature>
<dbReference type="OrthoDB" id="6437309at2759"/>
<accession>A0A4Y2PN21</accession>
<dbReference type="EMBL" id="BGPR01011681">
    <property type="protein sequence ID" value="GBN52462.1"/>
    <property type="molecule type" value="Genomic_DNA"/>
</dbReference>
<evidence type="ECO:0000313" key="2">
    <source>
        <dbReference type="EMBL" id="GBN52462.1"/>
    </source>
</evidence>
<reference evidence="2 3" key="1">
    <citation type="journal article" date="2019" name="Sci. Rep.">
        <title>Orb-weaving spider Araneus ventricosus genome elucidates the spidroin gene catalogue.</title>
        <authorList>
            <person name="Kono N."/>
            <person name="Nakamura H."/>
            <person name="Ohtoshi R."/>
            <person name="Moran D.A.P."/>
            <person name="Shinohara A."/>
            <person name="Yoshida Y."/>
            <person name="Fujiwara M."/>
            <person name="Mori M."/>
            <person name="Tomita M."/>
            <person name="Arakawa K."/>
        </authorList>
    </citation>
    <scope>NUCLEOTIDE SEQUENCE [LARGE SCALE GENOMIC DNA]</scope>
</reference>
<evidence type="ECO:0000256" key="1">
    <source>
        <dbReference type="SAM" id="MobiDB-lite"/>
    </source>
</evidence>
<evidence type="ECO:0000313" key="3">
    <source>
        <dbReference type="Proteomes" id="UP000499080"/>
    </source>
</evidence>
<name>A0A4Y2PN21_ARAVE</name>
<organism evidence="2 3">
    <name type="scientific">Araneus ventricosus</name>
    <name type="common">Orbweaver spider</name>
    <name type="synonym">Epeira ventricosa</name>
    <dbReference type="NCBI Taxonomy" id="182803"/>
    <lineage>
        <taxon>Eukaryota</taxon>
        <taxon>Metazoa</taxon>
        <taxon>Ecdysozoa</taxon>
        <taxon>Arthropoda</taxon>
        <taxon>Chelicerata</taxon>
        <taxon>Arachnida</taxon>
        <taxon>Araneae</taxon>
        <taxon>Araneomorphae</taxon>
        <taxon>Entelegynae</taxon>
        <taxon>Araneoidea</taxon>
        <taxon>Araneidae</taxon>
        <taxon>Araneus</taxon>
    </lineage>
</organism>
<feature type="compositionally biased region" description="Polar residues" evidence="1">
    <location>
        <begin position="109"/>
        <end position="122"/>
    </location>
</feature>
<gene>
    <name evidence="2" type="ORF">AVEN_238009_1</name>
</gene>